<reference evidence="2 3" key="1">
    <citation type="submission" date="2015-10" db="EMBL/GenBank/DDBJ databases">
        <title>Draft genomes sequences of Candida glabrata isolates 1A, 1B, 2A, 2B, 3A and 3B.</title>
        <authorList>
            <person name="Haavelsrud O.E."/>
            <person name="Gaustad P."/>
        </authorList>
    </citation>
    <scope>NUCLEOTIDE SEQUENCE [LARGE SCALE GENOMIC DNA]</scope>
    <source>
        <strain evidence="2">910700640</strain>
    </source>
</reference>
<sequence length="547" mass="61710">MMNDTDDESDFMELPLRHNGSRLLDSANDNFSELNEDLDGNLLHSGEKDQSSSSLTKKVRFESNEGNDFNEQATITEHQGLAAMDGGPHQEEESNEFILHAPGHIRLSDRNGIDSDLMLADRSQTSSTVSNKMDVEDLIRAASEVNEYMSQNLDKINSFRSELLSSTDFTRDNKLKDPSNHLNVENTSILANPAHNISGSLSNFELSDNEDSERDSDELRNYVMNREILLSSSTSLGSTSDFGRKSYNSSTSLSKLLNNNNFEGSQLNLNSVQQELLKTQQFNDSIDIDVDQAITEIKQRKHSDHSARHEHEEVMDSSTVLLLKYIDDDINFEDVTIEKALEIYQQNLSQIMELSKSAVSKSDLTANEQNPEDHNDNEAEKRDEADNDESSTKKGDDIRVEGPYEIESPAALNFTMKSKPSVSAEIFLGRIQNKCEFGPIIYLAAAYLLQILFLTRDNPDSNIRVRLKLRENEIHRLIISTVRVSAKLVEDFVHSHEYFSKVCGVSKKLLSKLEVSLIMCIKNERLMITKQKLTASQKILDELQSAL</sequence>
<dbReference type="GO" id="GO:0016538">
    <property type="term" value="F:cyclin-dependent protein serine/threonine kinase regulator activity"/>
    <property type="evidence" value="ECO:0007669"/>
    <property type="project" value="TreeGrafter"/>
</dbReference>
<dbReference type="PhylomeDB" id="A0A0W0CYM3"/>
<dbReference type="PANTHER" id="PTHR15615">
    <property type="match status" value="1"/>
</dbReference>
<evidence type="ECO:0000313" key="3">
    <source>
        <dbReference type="Proteomes" id="UP000054886"/>
    </source>
</evidence>
<dbReference type="Pfam" id="PF08613">
    <property type="entry name" value="Cyclin"/>
    <property type="match status" value="1"/>
</dbReference>
<dbReference type="OMA" id="RIQSKCM"/>
<proteinExistence type="predicted"/>
<organism evidence="2 3">
    <name type="scientific">Candida glabrata</name>
    <name type="common">Yeast</name>
    <name type="synonym">Torulopsis glabrata</name>
    <dbReference type="NCBI Taxonomy" id="5478"/>
    <lineage>
        <taxon>Eukaryota</taxon>
        <taxon>Fungi</taxon>
        <taxon>Dikarya</taxon>
        <taxon>Ascomycota</taxon>
        <taxon>Saccharomycotina</taxon>
        <taxon>Saccharomycetes</taxon>
        <taxon>Saccharomycetales</taxon>
        <taxon>Saccharomycetaceae</taxon>
        <taxon>Nakaseomyces</taxon>
    </lineage>
</organism>
<dbReference type="VEuPathDB" id="FungiDB:GWK60_H08965"/>
<dbReference type="GO" id="GO:0005634">
    <property type="term" value="C:nucleus"/>
    <property type="evidence" value="ECO:0007669"/>
    <property type="project" value="TreeGrafter"/>
</dbReference>
<dbReference type="EMBL" id="LLZZ01000116">
    <property type="protein sequence ID" value="KTB04672.1"/>
    <property type="molecule type" value="Genomic_DNA"/>
</dbReference>
<accession>A0A0W0CYM3</accession>
<feature type="region of interest" description="Disordered" evidence="1">
    <location>
        <begin position="360"/>
        <end position="400"/>
    </location>
</feature>
<dbReference type="GO" id="GO:0000307">
    <property type="term" value="C:cyclin-dependent protein kinase holoenzyme complex"/>
    <property type="evidence" value="ECO:0007669"/>
    <property type="project" value="UniProtKB-ARBA"/>
</dbReference>
<dbReference type="InterPro" id="IPR013922">
    <property type="entry name" value="Cyclin_PHO80-like"/>
</dbReference>
<dbReference type="PANTHER" id="PTHR15615:SF123">
    <property type="entry name" value="PHO85 CYCLIN-10-RELATED"/>
    <property type="match status" value="1"/>
</dbReference>
<dbReference type="AlphaFoldDB" id="A0A0W0CYM3"/>
<dbReference type="GO" id="GO:0019901">
    <property type="term" value="F:protein kinase binding"/>
    <property type="evidence" value="ECO:0007669"/>
    <property type="project" value="InterPro"/>
</dbReference>
<gene>
    <name evidence="2" type="ORF">AO440_002281</name>
</gene>
<feature type="compositionally biased region" description="Polar residues" evidence="1">
    <location>
        <begin position="360"/>
        <end position="369"/>
    </location>
</feature>
<protein>
    <submittedName>
        <fullName evidence="2">PHO85 cyclin-10</fullName>
    </submittedName>
</protein>
<dbReference type="VEuPathDB" id="FungiDB:GVI51_H08899"/>
<dbReference type="Gene3D" id="1.10.472.10">
    <property type="entry name" value="Cyclin-like"/>
    <property type="match status" value="1"/>
</dbReference>
<evidence type="ECO:0000256" key="1">
    <source>
        <dbReference type="SAM" id="MobiDB-lite"/>
    </source>
</evidence>
<dbReference type="Proteomes" id="UP000054886">
    <property type="component" value="Unassembled WGS sequence"/>
</dbReference>
<name>A0A0W0CYM3_CANGB</name>
<comment type="caution">
    <text evidence="2">The sequence shown here is derived from an EMBL/GenBank/DDBJ whole genome shotgun (WGS) entry which is preliminary data.</text>
</comment>
<dbReference type="VEuPathDB" id="FungiDB:B1J91_H08998g"/>
<feature type="compositionally biased region" description="Basic and acidic residues" evidence="1">
    <location>
        <begin position="371"/>
        <end position="400"/>
    </location>
</feature>
<dbReference type="VEuPathDB" id="FungiDB:CAGL0H08998g"/>
<evidence type="ECO:0000313" key="2">
    <source>
        <dbReference type="EMBL" id="KTB04672.1"/>
    </source>
</evidence>